<proteinExistence type="inferred from homology"/>
<reference evidence="7 8" key="1">
    <citation type="submission" date="2016-10" db="EMBL/GenBank/DDBJ databases">
        <authorList>
            <person name="de Groot N.N."/>
        </authorList>
    </citation>
    <scope>NUCLEOTIDE SEQUENCE [LARGE SCALE GENOMIC DNA]</scope>
    <source>
        <strain evidence="7 8">DSM 6059</strain>
    </source>
</reference>
<keyword evidence="2" id="KW-0663">Pyridoxal phosphate</keyword>
<dbReference type="Pfam" id="PF00155">
    <property type="entry name" value="Aminotran_1_2"/>
    <property type="match status" value="1"/>
</dbReference>
<evidence type="ECO:0000256" key="2">
    <source>
        <dbReference type="ARBA" id="ARBA00022898"/>
    </source>
</evidence>
<keyword evidence="7" id="KW-0808">Transferase</keyword>
<evidence type="ECO:0000256" key="3">
    <source>
        <dbReference type="ARBA" id="ARBA00023015"/>
    </source>
</evidence>
<evidence type="ECO:0000313" key="8">
    <source>
        <dbReference type="Proteomes" id="UP000198862"/>
    </source>
</evidence>
<dbReference type="PRINTS" id="PR00035">
    <property type="entry name" value="HTHGNTR"/>
</dbReference>
<name>A0A1I1RB34_9GAMM</name>
<dbReference type="EMBL" id="FOLO01000046">
    <property type="protein sequence ID" value="SFD28763.1"/>
    <property type="molecule type" value="Genomic_DNA"/>
</dbReference>
<dbReference type="Pfam" id="PF00392">
    <property type="entry name" value="GntR"/>
    <property type="match status" value="1"/>
</dbReference>
<dbReference type="GO" id="GO:0030170">
    <property type="term" value="F:pyridoxal phosphate binding"/>
    <property type="evidence" value="ECO:0007669"/>
    <property type="project" value="InterPro"/>
</dbReference>
<dbReference type="Proteomes" id="UP000198862">
    <property type="component" value="Unassembled WGS sequence"/>
</dbReference>
<dbReference type="PANTHER" id="PTHR46577">
    <property type="entry name" value="HTH-TYPE TRANSCRIPTIONAL REGULATORY PROTEIN GABR"/>
    <property type="match status" value="1"/>
</dbReference>
<keyword evidence="8" id="KW-1185">Reference proteome</keyword>
<evidence type="ECO:0000256" key="4">
    <source>
        <dbReference type="ARBA" id="ARBA00023125"/>
    </source>
</evidence>
<keyword evidence="4" id="KW-0238">DNA-binding</keyword>
<dbReference type="InterPro" id="IPR051446">
    <property type="entry name" value="HTH_trans_reg/aminotransferase"/>
</dbReference>
<dbReference type="PANTHER" id="PTHR46577:SF1">
    <property type="entry name" value="HTH-TYPE TRANSCRIPTIONAL REGULATORY PROTEIN GABR"/>
    <property type="match status" value="1"/>
</dbReference>
<evidence type="ECO:0000259" key="6">
    <source>
        <dbReference type="PROSITE" id="PS50949"/>
    </source>
</evidence>
<evidence type="ECO:0000256" key="1">
    <source>
        <dbReference type="ARBA" id="ARBA00005384"/>
    </source>
</evidence>
<dbReference type="AlphaFoldDB" id="A0A1I1RB34"/>
<dbReference type="GO" id="GO:0003677">
    <property type="term" value="F:DNA binding"/>
    <property type="evidence" value="ECO:0007669"/>
    <property type="project" value="UniProtKB-KW"/>
</dbReference>
<sequence length="518" mass="58986">MVFIYSYYGFYWYKDYNQNLFIGYTTLRSLSLNLNTIGKAKYIVIADAIRQAIKQGQVAPAEALPSARKLAEQLKTNRHTIMAAFAELVAEGWVEAKERSGYRVASDLPIQASQSIDKVETSQKQFQWQFVRKGIIQKPIKATDFKYNFAGGQPDLRIFPFDEFRGHFSQACQKPRFDDLSYGDSKGLPELIDQVSTYLRRVRSITNKEIMICNGSQEALYMVSQLLLLPDDKVAVEELGYPPAWAAFRSAGAELVGIKQDDKGILPDHLEQQLKTNTIKLLYLTPLHQYPTTVTLDAARRMKIYQLAAKYKVAIIEDDYDHEFHYKCQPIAPMAADDPVGLVIYISTFSKLMFGGARVGYVAANNELINGLAGYKTLMNHKNNVLIQQTVARWMKEGGFECHLRRMTRIYQKRRDITVEILIHYQKLGLPIQFKSPDGGMALWLDMGKSIFGLKEKLFAKQVYLQTQFEFNLDNGNDAQVAHSSSSRFIRIGFAAMEENELKQGLSIIMSTLYEDNV</sequence>
<feature type="domain" description="HTH gntR-type" evidence="6">
    <location>
        <begin position="39"/>
        <end position="107"/>
    </location>
</feature>
<dbReference type="PROSITE" id="PS50949">
    <property type="entry name" value="HTH_GNTR"/>
    <property type="match status" value="1"/>
</dbReference>
<dbReference type="InterPro" id="IPR004839">
    <property type="entry name" value="Aminotransferase_I/II_large"/>
</dbReference>
<accession>A0A1I1RB34</accession>
<dbReference type="SMART" id="SM00345">
    <property type="entry name" value="HTH_GNTR"/>
    <property type="match status" value="1"/>
</dbReference>
<protein>
    <submittedName>
        <fullName evidence="7">GntR family transcriptional regulator / MocR family aminotransferase</fullName>
    </submittedName>
</protein>
<dbReference type="GO" id="GO:0003700">
    <property type="term" value="F:DNA-binding transcription factor activity"/>
    <property type="evidence" value="ECO:0007669"/>
    <property type="project" value="InterPro"/>
</dbReference>
<keyword evidence="3" id="KW-0805">Transcription regulation</keyword>
<dbReference type="InterPro" id="IPR036390">
    <property type="entry name" value="WH_DNA-bd_sf"/>
</dbReference>
<dbReference type="SUPFAM" id="SSF53383">
    <property type="entry name" value="PLP-dependent transferases"/>
    <property type="match status" value="1"/>
</dbReference>
<dbReference type="InterPro" id="IPR036388">
    <property type="entry name" value="WH-like_DNA-bd_sf"/>
</dbReference>
<dbReference type="SUPFAM" id="SSF46785">
    <property type="entry name" value="Winged helix' DNA-binding domain"/>
    <property type="match status" value="1"/>
</dbReference>
<dbReference type="InterPro" id="IPR015424">
    <property type="entry name" value="PyrdxlP-dep_Trfase"/>
</dbReference>
<dbReference type="CDD" id="cd07377">
    <property type="entry name" value="WHTH_GntR"/>
    <property type="match status" value="1"/>
</dbReference>
<dbReference type="InterPro" id="IPR000524">
    <property type="entry name" value="Tscrpt_reg_HTH_GntR"/>
</dbReference>
<dbReference type="CDD" id="cd00609">
    <property type="entry name" value="AAT_like"/>
    <property type="match status" value="1"/>
</dbReference>
<keyword evidence="7" id="KW-0032">Aminotransferase</keyword>
<dbReference type="Gene3D" id="3.40.640.10">
    <property type="entry name" value="Type I PLP-dependent aspartate aminotransferase-like (Major domain)"/>
    <property type="match status" value="1"/>
</dbReference>
<keyword evidence="5" id="KW-0804">Transcription</keyword>
<gene>
    <name evidence="7" type="ORF">SAMN02745724_04091</name>
</gene>
<dbReference type="STRING" id="1123010.SAMN02745724_04091"/>
<evidence type="ECO:0000256" key="5">
    <source>
        <dbReference type="ARBA" id="ARBA00023163"/>
    </source>
</evidence>
<evidence type="ECO:0000313" key="7">
    <source>
        <dbReference type="EMBL" id="SFD28763.1"/>
    </source>
</evidence>
<organism evidence="7 8">
    <name type="scientific">Pseudoalteromonas denitrificans DSM 6059</name>
    <dbReference type="NCBI Taxonomy" id="1123010"/>
    <lineage>
        <taxon>Bacteria</taxon>
        <taxon>Pseudomonadati</taxon>
        <taxon>Pseudomonadota</taxon>
        <taxon>Gammaproteobacteria</taxon>
        <taxon>Alteromonadales</taxon>
        <taxon>Pseudoalteromonadaceae</taxon>
        <taxon>Pseudoalteromonas</taxon>
    </lineage>
</organism>
<dbReference type="InterPro" id="IPR015421">
    <property type="entry name" value="PyrdxlP-dep_Trfase_major"/>
</dbReference>
<dbReference type="GO" id="GO:0008483">
    <property type="term" value="F:transaminase activity"/>
    <property type="evidence" value="ECO:0007669"/>
    <property type="project" value="UniProtKB-KW"/>
</dbReference>
<dbReference type="Gene3D" id="1.10.10.10">
    <property type="entry name" value="Winged helix-like DNA-binding domain superfamily/Winged helix DNA-binding domain"/>
    <property type="match status" value="1"/>
</dbReference>
<comment type="similarity">
    <text evidence="1">In the C-terminal section; belongs to the class-I pyridoxal-phosphate-dependent aminotransferase family.</text>
</comment>